<reference evidence="1 2" key="1">
    <citation type="submission" date="2018-08" db="EMBL/GenBank/DDBJ databases">
        <authorList>
            <person name="Hogarty M.P."/>
            <person name="Sinkre R.A."/>
            <person name="Rubiano R."/>
            <person name="Harback M.R."/>
            <person name="Shaffer C.D."/>
            <person name="Weston-Hafer K.A."/>
            <person name="Russell D.A."/>
            <person name="Pope W.H."/>
            <person name="Jacobs-Sera D."/>
            <person name="Hendrix R.W."/>
            <person name="Hatfull G.F."/>
        </authorList>
    </citation>
    <scope>NUCLEOTIDE SEQUENCE [LARGE SCALE GENOMIC DNA]</scope>
</reference>
<dbReference type="RefSeq" id="YP_009841170.1">
    <property type="nucleotide sequence ID" value="NC_048730.1"/>
</dbReference>
<sequence length="55" mass="6442">MVDFGVRRALNNLREQRRNQARAFEKARRSGDQLGMKRAQREIKRLDGEIENLSG</sequence>
<dbReference type="KEGG" id="vg:55611395"/>
<organism evidence="1 2">
    <name type="scientific">Streptomyces phage Yaboi</name>
    <dbReference type="NCBI Taxonomy" id="2301621"/>
    <lineage>
        <taxon>Viruses</taxon>
        <taxon>Duplodnaviria</taxon>
        <taxon>Heunggongvirae</taxon>
        <taxon>Uroviricota</taxon>
        <taxon>Caudoviricetes</taxon>
        <taxon>Stanwilliamsviridae</taxon>
        <taxon>Boydwoodruffvirinae</taxon>
        <taxon>Karimacvirus</taxon>
        <taxon>Karimacvirus yaboi</taxon>
        <taxon>Streptomyces virus Yaboi</taxon>
    </lineage>
</organism>
<proteinExistence type="predicted"/>
<dbReference type="GeneID" id="55611395"/>
<evidence type="ECO:0000313" key="1">
    <source>
        <dbReference type="EMBL" id="AYB70872.1"/>
    </source>
</evidence>
<protein>
    <submittedName>
        <fullName evidence="1">Uncharacterized protein</fullName>
    </submittedName>
</protein>
<dbReference type="Proteomes" id="UP000271820">
    <property type="component" value="Segment"/>
</dbReference>
<keyword evidence="2" id="KW-1185">Reference proteome</keyword>
<accession>A0A385UGJ0</accession>
<gene>
    <name evidence="1" type="primary">33</name>
    <name evidence="1" type="ORF">SEA_YABOI_33</name>
</gene>
<evidence type="ECO:0000313" key="2">
    <source>
        <dbReference type="Proteomes" id="UP000271820"/>
    </source>
</evidence>
<dbReference type="EMBL" id="MH727564">
    <property type="protein sequence ID" value="AYB70872.1"/>
    <property type="molecule type" value="Genomic_DNA"/>
</dbReference>
<name>A0A385UGJ0_9CAUD</name>